<feature type="transmembrane region" description="Helical" evidence="10">
    <location>
        <begin position="610"/>
        <end position="630"/>
    </location>
</feature>
<feature type="transmembrane region" description="Helical" evidence="10">
    <location>
        <begin position="547"/>
        <end position="567"/>
    </location>
</feature>
<keyword evidence="4 10" id="KW-0812">Transmembrane</keyword>
<keyword evidence="5" id="KW-0630">Potassium</keyword>
<feature type="region of interest" description="Disordered" evidence="9">
    <location>
        <begin position="849"/>
        <end position="952"/>
    </location>
</feature>
<name>A0AAJ6CIG4_9BASI</name>
<feature type="compositionally biased region" description="Polar residues" evidence="9">
    <location>
        <begin position="882"/>
        <end position="898"/>
    </location>
</feature>
<feature type="transmembrane region" description="Helical" evidence="10">
    <location>
        <begin position="469"/>
        <end position="495"/>
    </location>
</feature>
<feature type="region of interest" description="Disordered" evidence="9">
    <location>
        <begin position="158"/>
        <end position="309"/>
    </location>
</feature>
<feature type="compositionally biased region" description="Basic and acidic residues" evidence="9">
    <location>
        <begin position="100"/>
        <end position="114"/>
    </location>
</feature>
<dbReference type="PANTHER" id="PTHR31064">
    <property type="entry name" value="POTASSIUM TRANSPORT PROTEIN DDB_G0292412-RELATED"/>
    <property type="match status" value="1"/>
</dbReference>
<keyword evidence="2" id="KW-0813">Transport</keyword>
<keyword evidence="8 10" id="KW-0472">Membrane</keyword>
<evidence type="ECO:0000256" key="7">
    <source>
        <dbReference type="ARBA" id="ARBA00023065"/>
    </source>
</evidence>
<comment type="subcellular location">
    <subcellularLocation>
        <location evidence="1">Membrane</location>
        <topology evidence="1">Multi-pass membrane protein</topology>
    </subcellularLocation>
</comment>
<keyword evidence="6 10" id="KW-1133">Transmembrane helix</keyword>
<evidence type="ECO:0000256" key="5">
    <source>
        <dbReference type="ARBA" id="ARBA00022958"/>
    </source>
</evidence>
<reference evidence="11 12" key="1">
    <citation type="submission" date="2023-03" db="EMBL/GenBank/DDBJ databases">
        <title>Mating type loci evolution in Malassezia.</title>
        <authorList>
            <person name="Coelho M.A."/>
        </authorList>
    </citation>
    <scope>NUCLEOTIDE SEQUENCE [LARGE SCALE GENOMIC DNA]</scope>
    <source>
        <strain evidence="11 12">CBS 9725</strain>
    </source>
</reference>
<dbReference type="EMBL" id="CP119946">
    <property type="protein sequence ID" value="WFD00226.1"/>
    <property type="molecule type" value="Genomic_DNA"/>
</dbReference>
<proteinExistence type="predicted"/>
<protein>
    <recommendedName>
        <fullName evidence="13">Potassium transport protein</fullName>
    </recommendedName>
</protein>
<evidence type="ECO:0008006" key="13">
    <source>
        <dbReference type="Google" id="ProtNLM"/>
    </source>
</evidence>
<dbReference type="InterPro" id="IPR003445">
    <property type="entry name" value="Cat_transpt"/>
</dbReference>
<dbReference type="GO" id="GO:1990573">
    <property type="term" value="P:potassium ion import across plasma membrane"/>
    <property type="evidence" value="ECO:0007669"/>
    <property type="project" value="TreeGrafter"/>
</dbReference>
<keyword evidence="3" id="KW-0633">Potassium transport</keyword>
<feature type="compositionally biased region" description="Polar residues" evidence="9">
    <location>
        <begin position="863"/>
        <end position="873"/>
    </location>
</feature>
<evidence type="ECO:0000256" key="8">
    <source>
        <dbReference type="ARBA" id="ARBA00023136"/>
    </source>
</evidence>
<keyword evidence="12" id="KW-1185">Reference proteome</keyword>
<dbReference type="Proteomes" id="UP001219567">
    <property type="component" value="Chromosome 4"/>
</dbReference>
<keyword evidence="7" id="KW-0406">Ion transport</keyword>
<dbReference type="GO" id="GO:0005886">
    <property type="term" value="C:plasma membrane"/>
    <property type="evidence" value="ECO:0007669"/>
    <property type="project" value="TreeGrafter"/>
</dbReference>
<evidence type="ECO:0000313" key="12">
    <source>
        <dbReference type="Proteomes" id="UP001219567"/>
    </source>
</evidence>
<feature type="compositionally biased region" description="Polar residues" evidence="9">
    <location>
        <begin position="912"/>
        <end position="952"/>
    </location>
</feature>
<feature type="compositionally biased region" description="Polar residues" evidence="9">
    <location>
        <begin position="161"/>
        <end position="178"/>
    </location>
</feature>
<evidence type="ECO:0000256" key="1">
    <source>
        <dbReference type="ARBA" id="ARBA00004141"/>
    </source>
</evidence>
<dbReference type="InterPro" id="IPR004773">
    <property type="entry name" value="K/Na_transp_Trk1/HKT1"/>
</dbReference>
<dbReference type="NCBIfam" id="TIGR00934">
    <property type="entry name" value="2a38euk"/>
    <property type="match status" value="1"/>
</dbReference>
<dbReference type="GO" id="GO:0140107">
    <property type="term" value="F:high-affinity potassium ion transmembrane transporter activity"/>
    <property type="evidence" value="ECO:0007669"/>
    <property type="project" value="TreeGrafter"/>
</dbReference>
<gene>
    <name evidence="11" type="ORF">MYAM1_002974</name>
</gene>
<evidence type="ECO:0000256" key="3">
    <source>
        <dbReference type="ARBA" id="ARBA00022538"/>
    </source>
</evidence>
<feature type="compositionally biased region" description="Polar residues" evidence="9">
    <location>
        <begin position="203"/>
        <end position="231"/>
    </location>
</feature>
<evidence type="ECO:0000256" key="4">
    <source>
        <dbReference type="ARBA" id="ARBA00022692"/>
    </source>
</evidence>
<evidence type="ECO:0000313" key="11">
    <source>
        <dbReference type="EMBL" id="WFD00226.1"/>
    </source>
</evidence>
<feature type="compositionally biased region" description="Basic and acidic residues" evidence="9">
    <location>
        <begin position="900"/>
        <end position="911"/>
    </location>
</feature>
<evidence type="ECO:0000256" key="10">
    <source>
        <dbReference type="SAM" id="Phobius"/>
    </source>
</evidence>
<dbReference type="InterPro" id="IPR051143">
    <property type="entry name" value="TrkH_K-transport"/>
</dbReference>
<evidence type="ECO:0000256" key="9">
    <source>
        <dbReference type="SAM" id="MobiDB-lite"/>
    </source>
</evidence>
<organism evidence="11 12">
    <name type="scientific">Malassezia yamatoensis</name>
    <dbReference type="NCBI Taxonomy" id="253288"/>
    <lineage>
        <taxon>Eukaryota</taxon>
        <taxon>Fungi</taxon>
        <taxon>Dikarya</taxon>
        <taxon>Basidiomycota</taxon>
        <taxon>Ustilaginomycotina</taxon>
        <taxon>Malasseziomycetes</taxon>
        <taxon>Malasseziales</taxon>
        <taxon>Malasseziaceae</taxon>
        <taxon>Malassezia</taxon>
    </lineage>
</organism>
<evidence type="ECO:0000256" key="6">
    <source>
        <dbReference type="ARBA" id="ARBA00022989"/>
    </source>
</evidence>
<dbReference type="Pfam" id="PF02386">
    <property type="entry name" value="TrkH"/>
    <property type="match status" value="1"/>
</dbReference>
<accession>A0AAJ6CIG4</accession>
<feature type="compositionally biased region" description="Basic and acidic residues" evidence="9">
    <location>
        <begin position="270"/>
        <end position="296"/>
    </location>
</feature>
<feature type="transmembrane region" description="Helical" evidence="10">
    <location>
        <begin position="20"/>
        <end position="41"/>
    </location>
</feature>
<feature type="compositionally biased region" description="Basic and acidic residues" evidence="9">
    <location>
        <begin position="241"/>
        <end position="259"/>
    </location>
</feature>
<dbReference type="AlphaFoldDB" id="A0AAJ6CIG4"/>
<dbReference type="GO" id="GO:0030007">
    <property type="term" value="P:intracellular potassium ion homeostasis"/>
    <property type="evidence" value="ECO:0007669"/>
    <property type="project" value="TreeGrafter"/>
</dbReference>
<feature type="region of interest" description="Disordered" evidence="9">
    <location>
        <begin position="90"/>
        <end position="125"/>
    </location>
</feature>
<dbReference type="PANTHER" id="PTHR31064:SF30">
    <property type="entry name" value="HIGH-AFFINITY POTASSIUM TRANSPORT PROTEIN-RELATED"/>
    <property type="match status" value="1"/>
</dbReference>
<sequence length="952" mass="107192">MTVTGLVTYPVSQLTLAQQILLFILMTIGNLIINSVVMVFLRRHFFGKKFKHLVKKSASVRARMQDIEDQEHKQHQEEMNRMRHFFGLRSTQQQSGQLPEEQRKHSRRPADKNKTNGSSKRPKLHAGMVQRMDEPARQVNPTGHMTTMVANMNAPEFFQPVPSTTEEPAISSILQTSDAPEPFKEATNDSSNTGVRIMEPGQDSISYPNNHPPTDSILSQDQPIVSSPQEETSVKIADPVKNSDRDTTHNATGLEHDLPNDAANQTDLETPERRRMADFQSRHPSKEMPLRRKSLDQSDGPKPGKTMRRHHTVSFSDDANRSMGHVMQAPQRAKTTMSQDPFAMRTFSMARTNTMQTDRGGAQRRRGTALQRTMTRNKDKGLGGFPTPLELGMGIIESLHLKKQFQVPRSATLASRPGRSMTIDSDTNRVRLAPYLTFDAEVRGNSHFHNLNHAQRNELGGVEYRAIDVLAWLIPSYWLFWVLLSIIITTPYLMSSAGAEYRDAMQQQEKPPHNAVWYWIFNTVSSLTNTGMSLADSSYQGTLGKAYMLLIPSIVLILVGNTAYPVMLRSVIWIMTKCVGESSHLYETLQFLLDHPRRCFVYLFPREKTWFLFGLVVLLTLIDWFFIMILDLEKRFEWPSIGIWVFDSFFQSIAVRSAGLQTFNIVTLVPAEQMLQVFMMYLAAFPLAMAVRTTNVYEEGSLGVYEDVASPEEDDNDQGYAVWGRFLSEQVRRQVAFDLWWIALALWIVLIAEKSHIGDFANFPNFTVFTVTYEMISAYGTVGLSCGSQDGTASLSRDFSVLSKLIMISVMIRGRHRGLPSAIDRAIMLPSELHAYDQTHDAHFGTSLNEEDQDSEANGPVEMSQNAAASYSERNQDPEHFANSQDSAQSTGVKSTMSDDGMHRIWSRPRESSISNNLAPIDETSSGTQGMSSYTPAKVSPDTSKSSSIHSL</sequence>
<evidence type="ECO:0000256" key="2">
    <source>
        <dbReference type="ARBA" id="ARBA00022448"/>
    </source>
</evidence>